<dbReference type="AlphaFoldDB" id="A0A6J6ZBX3"/>
<name>A0A6J6ZBX3_9ZZZZ</name>
<evidence type="ECO:0000313" key="5">
    <source>
        <dbReference type="EMBL" id="CAB4817993.1"/>
    </source>
</evidence>
<dbReference type="InterPro" id="IPR016039">
    <property type="entry name" value="Thiolase-like"/>
</dbReference>
<dbReference type="SUPFAM" id="SSF53901">
    <property type="entry name" value="Thiolase-like"/>
    <property type="match status" value="1"/>
</dbReference>
<dbReference type="InterPro" id="IPR020617">
    <property type="entry name" value="Thiolase_C"/>
</dbReference>
<dbReference type="PANTHER" id="PTHR18919:SF107">
    <property type="entry name" value="ACETYL-COA ACETYLTRANSFERASE, CYTOSOLIC"/>
    <property type="match status" value="1"/>
</dbReference>
<evidence type="ECO:0000259" key="4">
    <source>
        <dbReference type="Pfam" id="PF02803"/>
    </source>
</evidence>
<dbReference type="GO" id="GO:0016747">
    <property type="term" value="F:acyltransferase activity, transferring groups other than amino-acyl groups"/>
    <property type="evidence" value="ECO:0007669"/>
    <property type="project" value="InterPro"/>
</dbReference>
<dbReference type="Gene3D" id="3.40.47.10">
    <property type="match status" value="1"/>
</dbReference>
<dbReference type="PROSITE" id="PS00099">
    <property type="entry name" value="THIOLASE_3"/>
    <property type="match status" value="1"/>
</dbReference>
<feature type="domain" description="Thiolase C-terminal" evidence="4">
    <location>
        <begin position="1"/>
        <end position="52"/>
    </location>
</feature>
<evidence type="ECO:0000256" key="3">
    <source>
        <dbReference type="ARBA" id="ARBA00023315"/>
    </source>
</evidence>
<accession>A0A6J6ZBX3</accession>
<dbReference type="PANTHER" id="PTHR18919">
    <property type="entry name" value="ACETYL-COA C-ACYLTRANSFERASE"/>
    <property type="match status" value="1"/>
</dbReference>
<keyword evidence="3" id="KW-0012">Acyltransferase</keyword>
<dbReference type="InterPro" id="IPR020610">
    <property type="entry name" value="Thiolase_AS"/>
</dbReference>
<gene>
    <name evidence="5" type="ORF">UFOPK3181_00021</name>
</gene>
<keyword evidence="2" id="KW-0808">Transferase</keyword>
<reference evidence="5" key="1">
    <citation type="submission" date="2020-05" db="EMBL/GenBank/DDBJ databases">
        <authorList>
            <person name="Chiriac C."/>
            <person name="Salcher M."/>
            <person name="Ghai R."/>
            <person name="Kavagutti S V."/>
        </authorList>
    </citation>
    <scope>NUCLEOTIDE SEQUENCE</scope>
</reference>
<evidence type="ECO:0000256" key="2">
    <source>
        <dbReference type="ARBA" id="ARBA00022679"/>
    </source>
</evidence>
<proteinExistence type="inferred from homology"/>
<protein>
    <submittedName>
        <fullName evidence="5">Unannotated protein</fullName>
    </submittedName>
</protein>
<organism evidence="5">
    <name type="scientific">freshwater metagenome</name>
    <dbReference type="NCBI Taxonomy" id="449393"/>
    <lineage>
        <taxon>unclassified sequences</taxon>
        <taxon>metagenomes</taxon>
        <taxon>ecological metagenomes</taxon>
    </lineage>
</organism>
<sequence length="63" mass="6203">MNGGAIAIGHPIGASASLAVIDCGRQLARTGGRYAIAAACIGAGQGIALLLKSVSELESAPRR</sequence>
<dbReference type="Pfam" id="PF02803">
    <property type="entry name" value="Thiolase_C"/>
    <property type="match status" value="1"/>
</dbReference>
<evidence type="ECO:0000256" key="1">
    <source>
        <dbReference type="ARBA" id="ARBA00010982"/>
    </source>
</evidence>
<dbReference type="EMBL" id="CAFABG010000001">
    <property type="protein sequence ID" value="CAB4817993.1"/>
    <property type="molecule type" value="Genomic_DNA"/>
</dbReference>
<comment type="similarity">
    <text evidence="1">Belongs to the thiolase-like superfamily. Thiolase family.</text>
</comment>